<dbReference type="InterPro" id="IPR029016">
    <property type="entry name" value="GAF-like_dom_sf"/>
</dbReference>
<evidence type="ECO:0000256" key="3">
    <source>
        <dbReference type="ARBA" id="ARBA00023163"/>
    </source>
</evidence>
<evidence type="ECO:0000256" key="2">
    <source>
        <dbReference type="ARBA" id="ARBA00023125"/>
    </source>
</evidence>
<feature type="domain" description="HTH iclR-type" evidence="4">
    <location>
        <begin position="7"/>
        <end position="69"/>
    </location>
</feature>
<protein>
    <submittedName>
        <fullName evidence="6">IclR family transcriptional regulator</fullName>
    </submittedName>
</protein>
<organism evidence="6 7">
    <name type="scientific">Vagococcus silagei</name>
    <dbReference type="NCBI Taxonomy" id="2508885"/>
    <lineage>
        <taxon>Bacteria</taxon>
        <taxon>Bacillati</taxon>
        <taxon>Bacillota</taxon>
        <taxon>Bacilli</taxon>
        <taxon>Lactobacillales</taxon>
        <taxon>Enterococcaceae</taxon>
        <taxon>Vagococcus</taxon>
    </lineage>
</organism>
<evidence type="ECO:0000313" key="6">
    <source>
        <dbReference type="EMBL" id="THB62348.1"/>
    </source>
</evidence>
<dbReference type="SUPFAM" id="SSF46785">
    <property type="entry name" value="Winged helix' DNA-binding domain"/>
    <property type="match status" value="1"/>
</dbReference>
<evidence type="ECO:0000259" key="4">
    <source>
        <dbReference type="PROSITE" id="PS51077"/>
    </source>
</evidence>
<accession>A0A4S3B6R7</accession>
<keyword evidence="3" id="KW-0804">Transcription</keyword>
<proteinExistence type="predicted"/>
<dbReference type="AlphaFoldDB" id="A0A4S3B6R7"/>
<reference evidence="6 7" key="1">
    <citation type="submission" date="2019-01" db="EMBL/GenBank/DDBJ databases">
        <title>Vagococcus silagei sp. nov. isolated from brewer's grain.</title>
        <authorList>
            <person name="Guu J.-R."/>
        </authorList>
    </citation>
    <scope>NUCLEOTIDE SEQUENCE [LARGE SCALE GENOMIC DNA]</scope>
    <source>
        <strain evidence="6 7">2B-2</strain>
    </source>
</reference>
<evidence type="ECO:0000256" key="1">
    <source>
        <dbReference type="ARBA" id="ARBA00023015"/>
    </source>
</evidence>
<dbReference type="PROSITE" id="PS51077">
    <property type="entry name" value="HTH_ICLR"/>
    <property type="match status" value="1"/>
</dbReference>
<dbReference type="EMBL" id="SDGV01000001">
    <property type="protein sequence ID" value="THB62348.1"/>
    <property type="molecule type" value="Genomic_DNA"/>
</dbReference>
<feature type="domain" description="IclR-ED" evidence="5">
    <location>
        <begin position="70"/>
        <end position="253"/>
    </location>
</feature>
<dbReference type="GO" id="GO:0003677">
    <property type="term" value="F:DNA binding"/>
    <property type="evidence" value="ECO:0007669"/>
    <property type="project" value="UniProtKB-KW"/>
</dbReference>
<dbReference type="InterPro" id="IPR014757">
    <property type="entry name" value="Tscrpt_reg_IclR_C"/>
</dbReference>
<dbReference type="InterPro" id="IPR050707">
    <property type="entry name" value="HTH_MetabolicPath_Reg"/>
</dbReference>
<comment type="caution">
    <text evidence="6">The sequence shown here is derived from an EMBL/GenBank/DDBJ whole genome shotgun (WGS) entry which is preliminary data.</text>
</comment>
<dbReference type="GO" id="GO:0003700">
    <property type="term" value="F:DNA-binding transcription factor activity"/>
    <property type="evidence" value="ECO:0007669"/>
    <property type="project" value="TreeGrafter"/>
</dbReference>
<dbReference type="InterPro" id="IPR036388">
    <property type="entry name" value="WH-like_DNA-bd_sf"/>
</dbReference>
<dbReference type="GO" id="GO:0045892">
    <property type="term" value="P:negative regulation of DNA-templated transcription"/>
    <property type="evidence" value="ECO:0007669"/>
    <property type="project" value="TreeGrafter"/>
</dbReference>
<dbReference type="Gene3D" id="1.10.10.10">
    <property type="entry name" value="Winged helix-like DNA-binding domain superfamily/Winged helix DNA-binding domain"/>
    <property type="match status" value="1"/>
</dbReference>
<dbReference type="SUPFAM" id="SSF55781">
    <property type="entry name" value="GAF domain-like"/>
    <property type="match status" value="1"/>
</dbReference>
<evidence type="ECO:0000313" key="7">
    <source>
        <dbReference type="Proteomes" id="UP000310506"/>
    </source>
</evidence>
<dbReference type="PANTHER" id="PTHR30136">
    <property type="entry name" value="HELIX-TURN-HELIX TRANSCRIPTIONAL REGULATOR, ICLR FAMILY"/>
    <property type="match status" value="1"/>
</dbReference>
<gene>
    <name evidence="6" type="ORF">ESZ54_00610</name>
</gene>
<dbReference type="Pfam" id="PF01614">
    <property type="entry name" value="IclR_C"/>
    <property type="match status" value="1"/>
</dbReference>
<dbReference type="SMART" id="SM00346">
    <property type="entry name" value="HTH_ICLR"/>
    <property type="match status" value="1"/>
</dbReference>
<keyword evidence="2" id="KW-0238">DNA-binding</keyword>
<keyword evidence="1" id="KW-0805">Transcription regulation</keyword>
<dbReference type="Proteomes" id="UP000310506">
    <property type="component" value="Unassembled WGS sequence"/>
</dbReference>
<dbReference type="InterPro" id="IPR036390">
    <property type="entry name" value="WH_DNA-bd_sf"/>
</dbReference>
<dbReference type="PROSITE" id="PS51078">
    <property type="entry name" value="ICLR_ED"/>
    <property type="match status" value="1"/>
</dbReference>
<dbReference type="InterPro" id="IPR005471">
    <property type="entry name" value="Tscrpt_reg_IclR_N"/>
</dbReference>
<dbReference type="PANTHER" id="PTHR30136:SF7">
    <property type="entry name" value="HTH-TYPE TRANSCRIPTIONAL REGULATOR KDGR-RELATED"/>
    <property type="match status" value="1"/>
</dbReference>
<dbReference type="RefSeq" id="WP_136135734.1">
    <property type="nucleotide sequence ID" value="NZ_SDGV01000001.1"/>
</dbReference>
<keyword evidence="7" id="KW-1185">Reference proteome</keyword>
<dbReference type="OrthoDB" id="9791752at2"/>
<dbReference type="Gene3D" id="3.30.450.40">
    <property type="match status" value="1"/>
</dbReference>
<dbReference type="Pfam" id="PF09339">
    <property type="entry name" value="HTH_IclR"/>
    <property type="match status" value="1"/>
</dbReference>
<name>A0A4S3B6R7_9ENTE</name>
<sequence length="254" mass="28270">MTKKPYGTVLIKSAKIMDCIAFAGAPVTLKEIAEAVEMTTSTTLKILDTLVLIGYATKDESDKTYQLGPSLIKFGNTMIDNSTLKKIAVPILEELQANVDETIHLGVANGFELVYLDKLEPKNQSIYMSSRVGVSRPLYSTGMGKIFLSSFEEEKIAQYFEMTELEAYTDKTITNQEALREEIERIKATAIAYDDEEMEKDCYCIAMPIESETGIDGSFSVSMPKFRADDATIAEIISTMQQAKIEIESQLCEK</sequence>
<evidence type="ECO:0000259" key="5">
    <source>
        <dbReference type="PROSITE" id="PS51078"/>
    </source>
</evidence>